<accession>A0ACB8JGT1</accession>
<keyword evidence="2" id="KW-1185">Reference proteome</keyword>
<proteinExistence type="predicted"/>
<dbReference type="Proteomes" id="UP000829398">
    <property type="component" value="Chromosome 7"/>
</dbReference>
<evidence type="ECO:0000313" key="1">
    <source>
        <dbReference type="EMBL" id="KAH9716813.1"/>
    </source>
</evidence>
<comment type="caution">
    <text evidence="1">The sequence shown here is derived from an EMBL/GenBank/DDBJ whole genome shotgun (WGS) entry which is preliminary data.</text>
</comment>
<reference evidence="2" key="1">
    <citation type="journal article" date="2023" name="Hortic. Res.">
        <title>A chromosome-level phased genome enabling allele-level studies in sweet orange: a case study on citrus Huanglongbing tolerance.</title>
        <authorList>
            <person name="Wu B."/>
            <person name="Yu Q."/>
            <person name="Deng Z."/>
            <person name="Duan Y."/>
            <person name="Luo F."/>
            <person name="Gmitter F. Jr."/>
        </authorList>
    </citation>
    <scope>NUCLEOTIDE SEQUENCE [LARGE SCALE GENOMIC DNA]</scope>
    <source>
        <strain evidence="2">cv. Valencia</strain>
    </source>
</reference>
<name>A0ACB8JGT1_CITSI</name>
<protein>
    <submittedName>
        <fullName evidence="1">Uncharacterized protein</fullName>
    </submittedName>
</protein>
<organism evidence="1 2">
    <name type="scientific">Citrus sinensis</name>
    <name type="common">Sweet orange</name>
    <name type="synonym">Citrus aurantium var. sinensis</name>
    <dbReference type="NCBI Taxonomy" id="2711"/>
    <lineage>
        <taxon>Eukaryota</taxon>
        <taxon>Viridiplantae</taxon>
        <taxon>Streptophyta</taxon>
        <taxon>Embryophyta</taxon>
        <taxon>Tracheophyta</taxon>
        <taxon>Spermatophyta</taxon>
        <taxon>Magnoliopsida</taxon>
        <taxon>eudicotyledons</taxon>
        <taxon>Gunneridae</taxon>
        <taxon>Pentapetalae</taxon>
        <taxon>rosids</taxon>
        <taxon>malvids</taxon>
        <taxon>Sapindales</taxon>
        <taxon>Rutaceae</taxon>
        <taxon>Aurantioideae</taxon>
        <taxon>Citrus</taxon>
    </lineage>
</organism>
<evidence type="ECO:0000313" key="2">
    <source>
        <dbReference type="Proteomes" id="UP000829398"/>
    </source>
</evidence>
<dbReference type="EMBL" id="CM039176">
    <property type="protein sequence ID" value="KAH9716813.1"/>
    <property type="molecule type" value="Genomic_DNA"/>
</dbReference>
<sequence>MSILFYKLNDFNEPSLKHVFIASLPTALQPDLQRQLTATNLNIADISLGKNFQTAMLCLDKICEHKEFFKDLMADKKPFSEACKKPYLQIECKDEKKCFCPIKKKKHFQKHFHKKSSSKKPFRYFKKKDVSQYRKKKHNRCFICKKRGHFAKNCPHKYAKAVRLIQHLQHSSLLYENEDVESHFSEQSSQDDQTAFILAESSDSDDISKISIVQNVNQMFLPYTDILRLYTISNVPTPYSHISQKLLEFCPDNHSQFHHPSPLWKNEQFFIHLPFKLNENINPTKASHPSMSPSDLLLAKQECSQLLQQGLIEPTDSDWACQAFYVEKRSELVRVAPSLFQKAMTKIFNPILRHALVYIDDILLFSPDHDSHQQLLLDFFHIVQFPNTNLTKIQQFLGIVNYVRDFIPRVAIHTSQLSRMLKKQYPPWGPTQIEAVKQLKVIAQSPPPLRIPPTGQRILQTDASDDYWSAILLESIDGMDHFCAYASGQFKAFEKNYHVIYKEILAVKYRIKKFEFHLISHNSSFPRIFDFKNKLLPDKQLLNLKTWFSKYDFTVQHIKGKQNLIPDFLTRPAINKPSLLSSTHIIPIIAMNRQLPFKALNQRSFPMNILFSSAYQIQDFAKKFLYRYFFNVHITSVLRAYLMELNNVQLPATDIHHTSVGPSHSLEIVPKTQTCTPGSSSSPHGILVMEQRPDYTNVLFQDAQDPWEDFQSLLHTLYTVTNPDSPASSTTKMTNANEEKYLQTEASLDQRQIWRAKRQYEKETGDISPSPYPSTP</sequence>
<gene>
    <name evidence="1" type="ORF">KPL71_021589</name>
</gene>